<accession>A0A6H5GM63</accession>
<name>A0A6H5GM63_9HEMI</name>
<sequence length="167" mass="19063">MFSHRKRLPPNPPQTAKTDLPNNIGRFDVIARNGLRTVNQFEGDQDLPRFVELYERRRTAFLITITKRPWKRCVVVFYDSSPPVKINSNDANKTETNRQLRPSCLAWRANRTGCQRGCRVAARRTIVCRSAFAAPVERLLTQLDSIAAVRLVLSLAYEHCQGRALAI</sequence>
<dbReference type="AlphaFoldDB" id="A0A6H5GM63"/>
<gene>
    <name evidence="2" type="ORF">NTEN_LOCUS8496</name>
</gene>
<reference evidence="2 3" key="1">
    <citation type="submission" date="2020-02" db="EMBL/GenBank/DDBJ databases">
        <authorList>
            <person name="Ferguson B K."/>
        </authorList>
    </citation>
    <scope>NUCLEOTIDE SEQUENCE [LARGE SCALE GENOMIC DNA]</scope>
</reference>
<feature type="region of interest" description="Disordered" evidence="1">
    <location>
        <begin position="1"/>
        <end position="21"/>
    </location>
</feature>
<evidence type="ECO:0000313" key="2">
    <source>
        <dbReference type="EMBL" id="CAB0002709.1"/>
    </source>
</evidence>
<protein>
    <submittedName>
        <fullName evidence="2">Uncharacterized protein</fullName>
    </submittedName>
</protein>
<keyword evidence="3" id="KW-1185">Reference proteome</keyword>
<evidence type="ECO:0000313" key="3">
    <source>
        <dbReference type="Proteomes" id="UP000479000"/>
    </source>
</evidence>
<organism evidence="2 3">
    <name type="scientific">Nesidiocoris tenuis</name>
    <dbReference type="NCBI Taxonomy" id="355587"/>
    <lineage>
        <taxon>Eukaryota</taxon>
        <taxon>Metazoa</taxon>
        <taxon>Ecdysozoa</taxon>
        <taxon>Arthropoda</taxon>
        <taxon>Hexapoda</taxon>
        <taxon>Insecta</taxon>
        <taxon>Pterygota</taxon>
        <taxon>Neoptera</taxon>
        <taxon>Paraneoptera</taxon>
        <taxon>Hemiptera</taxon>
        <taxon>Heteroptera</taxon>
        <taxon>Panheteroptera</taxon>
        <taxon>Cimicomorpha</taxon>
        <taxon>Miridae</taxon>
        <taxon>Dicyphina</taxon>
        <taxon>Nesidiocoris</taxon>
    </lineage>
</organism>
<proteinExistence type="predicted"/>
<dbReference type="EMBL" id="CADCXU010012832">
    <property type="protein sequence ID" value="CAB0002709.1"/>
    <property type="molecule type" value="Genomic_DNA"/>
</dbReference>
<evidence type="ECO:0000256" key="1">
    <source>
        <dbReference type="SAM" id="MobiDB-lite"/>
    </source>
</evidence>
<dbReference type="Proteomes" id="UP000479000">
    <property type="component" value="Unassembled WGS sequence"/>
</dbReference>